<evidence type="ECO:0000256" key="1">
    <source>
        <dbReference type="SAM" id="MobiDB-lite"/>
    </source>
</evidence>
<keyword evidence="3" id="KW-1185">Reference proteome</keyword>
<protein>
    <submittedName>
        <fullName evidence="2">Uncharacterized protein</fullName>
    </submittedName>
</protein>
<proteinExistence type="predicted"/>
<name>A0ABN2TTH8_9ACTN</name>
<organism evidence="2 3">
    <name type="scientific">Catenulispora yoronensis</name>
    <dbReference type="NCBI Taxonomy" id="450799"/>
    <lineage>
        <taxon>Bacteria</taxon>
        <taxon>Bacillati</taxon>
        <taxon>Actinomycetota</taxon>
        <taxon>Actinomycetes</taxon>
        <taxon>Catenulisporales</taxon>
        <taxon>Catenulisporaceae</taxon>
        <taxon>Catenulispora</taxon>
    </lineage>
</organism>
<dbReference type="EMBL" id="BAAAQN010000006">
    <property type="protein sequence ID" value="GAA2018990.1"/>
    <property type="molecule type" value="Genomic_DNA"/>
</dbReference>
<feature type="region of interest" description="Disordered" evidence="1">
    <location>
        <begin position="10"/>
        <end position="29"/>
    </location>
</feature>
<evidence type="ECO:0000313" key="2">
    <source>
        <dbReference type="EMBL" id="GAA2018990.1"/>
    </source>
</evidence>
<accession>A0ABN2TTH8</accession>
<evidence type="ECO:0000313" key="3">
    <source>
        <dbReference type="Proteomes" id="UP001500751"/>
    </source>
</evidence>
<sequence length="163" mass="17889">MPVAVPVHLHRRSGADMSGPKRSSRSRAAGAVVAERRAKAVRMKVSGARLEDIAAALGYNSVNHVSVDIKRALAANLREQSAATEEYIAIEMLRLDELLFAVWEEAMAGSPRHVELGVRIVEARRRLFPTQQVVALTTVESEILRLESELAARRPVTGEIEAE</sequence>
<reference evidence="2 3" key="1">
    <citation type="journal article" date="2019" name="Int. J. Syst. Evol. Microbiol.">
        <title>The Global Catalogue of Microorganisms (GCM) 10K type strain sequencing project: providing services to taxonomists for standard genome sequencing and annotation.</title>
        <authorList>
            <consortium name="The Broad Institute Genomics Platform"/>
            <consortium name="The Broad Institute Genome Sequencing Center for Infectious Disease"/>
            <person name="Wu L."/>
            <person name="Ma J."/>
        </authorList>
    </citation>
    <scope>NUCLEOTIDE SEQUENCE [LARGE SCALE GENOMIC DNA]</scope>
    <source>
        <strain evidence="2 3">JCM 16014</strain>
    </source>
</reference>
<gene>
    <name evidence="2" type="ORF">GCM10009839_14120</name>
</gene>
<comment type="caution">
    <text evidence="2">The sequence shown here is derived from an EMBL/GenBank/DDBJ whole genome shotgun (WGS) entry which is preliminary data.</text>
</comment>
<dbReference type="Proteomes" id="UP001500751">
    <property type="component" value="Unassembled WGS sequence"/>
</dbReference>